<dbReference type="EMBL" id="JAKOGI010000117">
    <property type="protein sequence ID" value="KAJ8443502.1"/>
    <property type="molecule type" value="Genomic_DNA"/>
</dbReference>
<name>A0A9Q1QIJ4_9CARY</name>
<feature type="domain" description="PB1-like" evidence="1">
    <location>
        <begin position="3"/>
        <end position="58"/>
    </location>
</feature>
<dbReference type="AlphaFoldDB" id="A0A9Q1QIJ4"/>
<keyword evidence="3" id="KW-1185">Reference proteome</keyword>
<sequence length="152" mass="17235">MVEEEVDLEIYFGEKFVIEPEFKYKGGDVMDISNFDVDKLSFFELKRYIEELGFDKGKSDIELIDMPACARAHKALIVFIIHGVDEPSLTPPALPTRYMPMPSSPKNIAFGSTHSVSSKSIGPRVNCEAYSCLVPVIKKQKENKRLQKSLCW</sequence>
<protein>
    <recommendedName>
        <fullName evidence="1">PB1-like domain-containing protein</fullName>
    </recommendedName>
</protein>
<accession>A0A9Q1QIJ4</accession>
<reference evidence="2" key="1">
    <citation type="submission" date="2022-04" db="EMBL/GenBank/DDBJ databases">
        <title>Carnegiea gigantea Genome sequencing and assembly v2.</title>
        <authorList>
            <person name="Copetti D."/>
            <person name="Sanderson M.J."/>
            <person name="Burquez A."/>
            <person name="Wojciechowski M.F."/>
        </authorList>
    </citation>
    <scope>NUCLEOTIDE SEQUENCE</scope>
    <source>
        <strain evidence="2">SGP5-SGP5p</strain>
        <tissue evidence="2">Aerial part</tissue>
    </source>
</reference>
<dbReference type="InterPro" id="IPR058594">
    <property type="entry name" value="PB1-like_dom_pln"/>
</dbReference>
<comment type="caution">
    <text evidence="2">The sequence shown here is derived from an EMBL/GenBank/DDBJ whole genome shotgun (WGS) entry which is preliminary data.</text>
</comment>
<dbReference type="OrthoDB" id="1833675at2759"/>
<evidence type="ECO:0000313" key="2">
    <source>
        <dbReference type="EMBL" id="KAJ8443502.1"/>
    </source>
</evidence>
<evidence type="ECO:0000259" key="1">
    <source>
        <dbReference type="Pfam" id="PF26130"/>
    </source>
</evidence>
<gene>
    <name evidence="2" type="ORF">Cgig2_016985</name>
</gene>
<evidence type="ECO:0000313" key="3">
    <source>
        <dbReference type="Proteomes" id="UP001153076"/>
    </source>
</evidence>
<dbReference type="Proteomes" id="UP001153076">
    <property type="component" value="Unassembled WGS sequence"/>
</dbReference>
<proteinExistence type="predicted"/>
<dbReference type="Pfam" id="PF26130">
    <property type="entry name" value="PB1-like"/>
    <property type="match status" value="1"/>
</dbReference>
<organism evidence="2 3">
    <name type="scientific">Carnegiea gigantea</name>
    <dbReference type="NCBI Taxonomy" id="171969"/>
    <lineage>
        <taxon>Eukaryota</taxon>
        <taxon>Viridiplantae</taxon>
        <taxon>Streptophyta</taxon>
        <taxon>Embryophyta</taxon>
        <taxon>Tracheophyta</taxon>
        <taxon>Spermatophyta</taxon>
        <taxon>Magnoliopsida</taxon>
        <taxon>eudicotyledons</taxon>
        <taxon>Gunneridae</taxon>
        <taxon>Pentapetalae</taxon>
        <taxon>Caryophyllales</taxon>
        <taxon>Cactineae</taxon>
        <taxon>Cactaceae</taxon>
        <taxon>Cactoideae</taxon>
        <taxon>Echinocereeae</taxon>
        <taxon>Carnegiea</taxon>
    </lineage>
</organism>